<dbReference type="AlphaFoldDB" id="A0A4R0K320"/>
<dbReference type="EMBL" id="SJKB01000019">
    <property type="protein sequence ID" value="TCC54383.1"/>
    <property type="molecule type" value="Genomic_DNA"/>
</dbReference>
<evidence type="ECO:0000256" key="1">
    <source>
        <dbReference type="SAM" id="MobiDB-lite"/>
    </source>
</evidence>
<comment type="caution">
    <text evidence="4">The sequence shown here is derived from an EMBL/GenBank/DDBJ whole genome shotgun (WGS) entry which is preliminary data.</text>
</comment>
<feature type="region of interest" description="Disordered" evidence="1">
    <location>
        <begin position="23"/>
        <end position="43"/>
    </location>
</feature>
<keyword evidence="2" id="KW-0812">Transmembrane</keyword>
<keyword evidence="2" id="KW-0472">Membrane</keyword>
<feature type="chain" id="PRO_5021008844" description="LPXTG cell wall anchor domain-containing protein" evidence="3">
    <location>
        <begin position="28"/>
        <end position="88"/>
    </location>
</feature>
<evidence type="ECO:0000313" key="4">
    <source>
        <dbReference type="EMBL" id="TCC54383.1"/>
    </source>
</evidence>
<name>A0A4R0K320_9ACTN</name>
<keyword evidence="2" id="KW-1133">Transmembrane helix</keyword>
<keyword evidence="5" id="KW-1185">Reference proteome</keyword>
<reference evidence="4 5" key="1">
    <citation type="submission" date="2019-02" db="EMBL/GenBank/DDBJ databases">
        <title>Kribbella capetownensis sp. nov. and Kribbella speibonae sp. nov., isolated from soil.</title>
        <authorList>
            <person name="Curtis S.M."/>
            <person name="Norton I."/>
            <person name="Everest G.J."/>
            <person name="Meyers P.R."/>
        </authorList>
    </citation>
    <scope>NUCLEOTIDE SEQUENCE [LARGE SCALE GENOMIC DNA]</scope>
    <source>
        <strain evidence="4 5">NRRL B-24813</strain>
    </source>
</reference>
<dbReference type="RefSeq" id="WP_131365093.1">
    <property type="nucleotide sequence ID" value="NZ_SJKB01000019.1"/>
</dbReference>
<evidence type="ECO:0000256" key="2">
    <source>
        <dbReference type="SAM" id="Phobius"/>
    </source>
</evidence>
<gene>
    <name evidence="4" type="ORF">E0H73_38680</name>
</gene>
<evidence type="ECO:0008006" key="6">
    <source>
        <dbReference type="Google" id="ProtNLM"/>
    </source>
</evidence>
<protein>
    <recommendedName>
        <fullName evidence="6">LPXTG cell wall anchor domain-containing protein</fullName>
    </recommendedName>
</protein>
<evidence type="ECO:0000313" key="5">
    <source>
        <dbReference type="Proteomes" id="UP000291144"/>
    </source>
</evidence>
<dbReference type="Proteomes" id="UP000291144">
    <property type="component" value="Unassembled WGS sequence"/>
</dbReference>
<feature type="transmembrane region" description="Helical" evidence="2">
    <location>
        <begin position="59"/>
        <end position="80"/>
    </location>
</feature>
<proteinExistence type="predicted"/>
<organism evidence="4 5">
    <name type="scientific">Kribbella pittospori</name>
    <dbReference type="NCBI Taxonomy" id="722689"/>
    <lineage>
        <taxon>Bacteria</taxon>
        <taxon>Bacillati</taxon>
        <taxon>Actinomycetota</taxon>
        <taxon>Actinomycetes</taxon>
        <taxon>Propionibacteriales</taxon>
        <taxon>Kribbellaceae</taxon>
        <taxon>Kribbella</taxon>
    </lineage>
</organism>
<evidence type="ECO:0000256" key="3">
    <source>
        <dbReference type="SAM" id="SignalP"/>
    </source>
</evidence>
<accession>A0A4R0K320</accession>
<feature type="signal peptide" evidence="3">
    <location>
        <begin position="1"/>
        <end position="27"/>
    </location>
</feature>
<sequence length="88" mass="8854">MNRRNSAIAVSALVLGAAAFTATEASAQQPPEPRSGDTTAPVSVTQRVQVPVDDAAVEAVQAGASAVGGAGLALGGLWLYRRRQAPAI</sequence>
<keyword evidence="3" id="KW-0732">Signal</keyword>